<protein>
    <submittedName>
        <fullName evidence="4">FecR family protein</fullName>
    </submittedName>
</protein>
<name>A0A1H7GNU3_9BACT</name>
<reference evidence="4 5" key="1">
    <citation type="submission" date="2016-10" db="EMBL/GenBank/DDBJ databases">
        <authorList>
            <person name="de Groot N.N."/>
        </authorList>
    </citation>
    <scope>NUCLEOTIDE SEQUENCE [LARGE SCALE GENOMIC DNA]</scope>
    <source>
        <strain evidence="4 5">DSM 21039</strain>
    </source>
</reference>
<proteinExistence type="predicted"/>
<sequence length="390" mass="43080">MQTSSRLSTLFQRWFKGQASPSETEELMGLLEGTDPDQELPALLKAEWDDLQTRQVYTDARKDEMVDMILRHAPAQRPVRPLRTRMWWAAAAALVCIVAGAALWLNRQPLKKSPAAIAHTVKDVAPGKQGAVLTLANGKSIVLDSTGNGVIASQNGTQVIYNNGSLVYDAGAAGGISYNTITTPYGRKFRLVLPDNTTVWLNAGSSLRYPTAFTGAERLVEVTGEAYFEIAKNPAAPFLVKVNDQTQVKVLGTSFNVNAYNDEANVNVTLLQGAVLVETAGGRKLQVRPGQQARVQQDASITLLDNVNTDQVIAWKEGYFNFEGASLQQVMRQLARWYDIEVVYEGNKIPDITFEGELPSTLQLTQMLKILSRVEVKYRIEEEKRLIILP</sequence>
<dbReference type="OrthoDB" id="634407at2"/>
<feature type="domain" description="FecR protein" evidence="2">
    <location>
        <begin position="180"/>
        <end position="275"/>
    </location>
</feature>
<keyword evidence="1" id="KW-0812">Transmembrane</keyword>
<dbReference type="RefSeq" id="WP_089906223.1">
    <property type="nucleotide sequence ID" value="NZ_FOBB01000001.1"/>
</dbReference>
<dbReference type="InterPro" id="IPR032508">
    <property type="entry name" value="FecR_C"/>
</dbReference>
<dbReference type="Gene3D" id="2.60.120.1440">
    <property type="match status" value="1"/>
</dbReference>
<dbReference type="EMBL" id="FOBB01000001">
    <property type="protein sequence ID" value="SEK39729.1"/>
    <property type="molecule type" value="Genomic_DNA"/>
</dbReference>
<dbReference type="STRING" id="573321.SAMN04488505_101120"/>
<evidence type="ECO:0000256" key="1">
    <source>
        <dbReference type="SAM" id="Phobius"/>
    </source>
</evidence>
<feature type="domain" description="Protein FecR C-terminal" evidence="3">
    <location>
        <begin position="319"/>
        <end position="384"/>
    </location>
</feature>
<dbReference type="AlphaFoldDB" id="A0A1H7GNU3"/>
<evidence type="ECO:0000313" key="5">
    <source>
        <dbReference type="Proteomes" id="UP000198984"/>
    </source>
</evidence>
<gene>
    <name evidence="4" type="ORF">SAMN04488505_101120</name>
</gene>
<feature type="transmembrane region" description="Helical" evidence="1">
    <location>
        <begin position="86"/>
        <end position="105"/>
    </location>
</feature>
<dbReference type="InterPro" id="IPR006860">
    <property type="entry name" value="FecR"/>
</dbReference>
<dbReference type="Proteomes" id="UP000198984">
    <property type="component" value="Unassembled WGS sequence"/>
</dbReference>
<accession>A0A1H7GNU3</accession>
<dbReference type="InterPro" id="IPR012373">
    <property type="entry name" value="Ferrdict_sens_TM"/>
</dbReference>
<dbReference type="Pfam" id="PF04773">
    <property type="entry name" value="FecR"/>
    <property type="match status" value="1"/>
</dbReference>
<dbReference type="GO" id="GO:0016989">
    <property type="term" value="F:sigma factor antagonist activity"/>
    <property type="evidence" value="ECO:0007669"/>
    <property type="project" value="TreeGrafter"/>
</dbReference>
<keyword evidence="1" id="KW-0472">Membrane</keyword>
<dbReference type="PANTHER" id="PTHR30273">
    <property type="entry name" value="PERIPLASMIC SIGNAL SENSOR AND SIGMA FACTOR ACTIVATOR FECR-RELATED"/>
    <property type="match status" value="1"/>
</dbReference>
<evidence type="ECO:0000259" key="2">
    <source>
        <dbReference type="Pfam" id="PF04773"/>
    </source>
</evidence>
<evidence type="ECO:0000313" key="4">
    <source>
        <dbReference type="EMBL" id="SEK39729.1"/>
    </source>
</evidence>
<dbReference type="PANTHER" id="PTHR30273:SF2">
    <property type="entry name" value="PROTEIN FECR"/>
    <property type="match status" value="1"/>
</dbReference>
<dbReference type="Gene3D" id="3.55.50.30">
    <property type="match status" value="1"/>
</dbReference>
<evidence type="ECO:0000259" key="3">
    <source>
        <dbReference type="Pfam" id="PF16344"/>
    </source>
</evidence>
<keyword evidence="1" id="KW-1133">Transmembrane helix</keyword>
<organism evidence="4 5">
    <name type="scientific">Chitinophaga rupis</name>
    <dbReference type="NCBI Taxonomy" id="573321"/>
    <lineage>
        <taxon>Bacteria</taxon>
        <taxon>Pseudomonadati</taxon>
        <taxon>Bacteroidota</taxon>
        <taxon>Chitinophagia</taxon>
        <taxon>Chitinophagales</taxon>
        <taxon>Chitinophagaceae</taxon>
        <taxon>Chitinophaga</taxon>
    </lineage>
</organism>
<dbReference type="Pfam" id="PF16344">
    <property type="entry name" value="FecR_C"/>
    <property type="match status" value="1"/>
</dbReference>
<keyword evidence="5" id="KW-1185">Reference proteome</keyword>
<dbReference type="FunFam" id="2.60.120.1440:FF:000001">
    <property type="entry name" value="Putative anti-sigma factor"/>
    <property type="match status" value="1"/>
</dbReference>